<dbReference type="Pfam" id="PF16488">
    <property type="entry name" value="ArgoL2"/>
    <property type="match status" value="1"/>
</dbReference>
<evidence type="ECO:0000313" key="3">
    <source>
        <dbReference type="EMBL" id="CAG8572560.1"/>
    </source>
</evidence>
<dbReference type="Proteomes" id="UP000789342">
    <property type="component" value="Unassembled WGS sequence"/>
</dbReference>
<dbReference type="InterPro" id="IPR032473">
    <property type="entry name" value="Argonaute_Mid_dom"/>
</dbReference>
<dbReference type="EMBL" id="CAJVPV010004395">
    <property type="protein sequence ID" value="CAG8572560.1"/>
    <property type="molecule type" value="Genomic_DNA"/>
</dbReference>
<reference evidence="3" key="1">
    <citation type="submission" date="2021-06" db="EMBL/GenBank/DDBJ databases">
        <authorList>
            <person name="Kallberg Y."/>
            <person name="Tangrot J."/>
            <person name="Rosling A."/>
        </authorList>
    </citation>
    <scope>NUCLEOTIDE SEQUENCE</scope>
    <source>
        <strain evidence="3">CL551</strain>
    </source>
</reference>
<organism evidence="3 4">
    <name type="scientific">Acaulospora morrowiae</name>
    <dbReference type="NCBI Taxonomy" id="94023"/>
    <lineage>
        <taxon>Eukaryota</taxon>
        <taxon>Fungi</taxon>
        <taxon>Fungi incertae sedis</taxon>
        <taxon>Mucoromycota</taxon>
        <taxon>Glomeromycotina</taxon>
        <taxon>Glomeromycetes</taxon>
        <taxon>Diversisporales</taxon>
        <taxon>Acaulosporaceae</taxon>
        <taxon>Acaulospora</taxon>
    </lineage>
</organism>
<keyword evidence="4" id="KW-1185">Reference proteome</keyword>
<name>A0A9N9BPA7_9GLOM</name>
<dbReference type="Pfam" id="PF08699">
    <property type="entry name" value="ArgoL1"/>
    <property type="match status" value="1"/>
</dbReference>
<feature type="non-terminal residue" evidence="3">
    <location>
        <position position="1"/>
    </location>
</feature>
<gene>
    <name evidence="3" type="ORF">AMORRO_LOCUS6539</name>
</gene>
<dbReference type="OrthoDB" id="10252740at2759"/>
<dbReference type="InterPro" id="IPR036085">
    <property type="entry name" value="PAZ_dom_sf"/>
</dbReference>
<dbReference type="SMART" id="SM01163">
    <property type="entry name" value="DUF1785"/>
    <property type="match status" value="1"/>
</dbReference>
<feature type="domain" description="PAZ" evidence="1">
    <location>
        <begin position="229"/>
        <end position="327"/>
    </location>
</feature>
<dbReference type="Pfam" id="PF02170">
    <property type="entry name" value="PAZ"/>
    <property type="match status" value="1"/>
</dbReference>
<sequence>MEDTSQDIDFTRTPGQGTLGRLVRVRTNYFNMSLPERSIVHYDVTITPQVPPTLNRKVYRVFEEQYKADALGNARPVFDGQKNMFAPRPLPFGDSYTFNVTLDEDLRRRVPNTFRIHIKKIKEINLRDLYDFLDDKGKLTKDCLTAIMALDVLIRHRPSMLYPTIGRSFFIKNMSRALSGGLEVYQGFYQSARPTVGRMLINIDVSATAFFASGSLIRVVANILGYGPDDLRRGFSTRNILMVERIIKSLKIRVIHRGDQVSRRRYKITGLTQTPVKSTFFDIQGQQVDVATYFHQTYHQRLEFQNLPCVIVRQNTYFPMEVCEVIEEQRYMRKLNEKQTSDMIQFACQTPNDRSNTILQGKDLLDYRANEHLQQFGVRVSNEMITVNARVLPVPAVEYGNSSEMPTNGAWNLRGKKVATGATLGSWSVLVFLPENRFKIQTVRDFVRQLVTTCDETGMNIPNKIPPIEYANPQGNIEDYLKRSWLAAGNNAKSTPQLILCILPDTGKPLYAEIKRVSDTVIGVATQCSQCKHMSRVNKQYLANLCLKINVKLGGMNSFLKPLYIPFIADKPTIVMGADVTHPPP</sequence>
<dbReference type="Pfam" id="PF16486">
    <property type="entry name" value="ArgoN"/>
    <property type="match status" value="1"/>
</dbReference>
<dbReference type="InterPro" id="IPR003100">
    <property type="entry name" value="PAZ_dom"/>
</dbReference>
<dbReference type="AlphaFoldDB" id="A0A9N9BPA7"/>
<dbReference type="InterPro" id="IPR032474">
    <property type="entry name" value="Argonaute_N"/>
</dbReference>
<dbReference type="InterPro" id="IPR003165">
    <property type="entry name" value="Piwi"/>
</dbReference>
<dbReference type="GO" id="GO:0003723">
    <property type="term" value="F:RNA binding"/>
    <property type="evidence" value="ECO:0007669"/>
    <property type="project" value="InterPro"/>
</dbReference>
<evidence type="ECO:0000259" key="2">
    <source>
        <dbReference type="PROSITE" id="PS50822"/>
    </source>
</evidence>
<dbReference type="Gene3D" id="3.40.50.2300">
    <property type="match status" value="1"/>
</dbReference>
<feature type="domain" description="Piwi" evidence="2">
    <location>
        <begin position="498"/>
        <end position="585"/>
    </location>
</feature>
<dbReference type="PANTHER" id="PTHR22891">
    <property type="entry name" value="EUKARYOTIC TRANSLATION INITIATION FACTOR 2C"/>
    <property type="match status" value="1"/>
</dbReference>
<dbReference type="InterPro" id="IPR012337">
    <property type="entry name" value="RNaseH-like_sf"/>
</dbReference>
<comment type="caution">
    <text evidence="3">The sequence shown here is derived from an EMBL/GenBank/DDBJ whole genome shotgun (WGS) entry which is preliminary data.</text>
</comment>
<dbReference type="InterPro" id="IPR014811">
    <property type="entry name" value="ArgoL1"/>
</dbReference>
<dbReference type="Gene3D" id="2.170.260.10">
    <property type="entry name" value="paz domain"/>
    <property type="match status" value="1"/>
</dbReference>
<evidence type="ECO:0000313" key="4">
    <source>
        <dbReference type="Proteomes" id="UP000789342"/>
    </source>
</evidence>
<protein>
    <submittedName>
        <fullName evidence="3">947_t:CDS:1</fullName>
    </submittedName>
</protein>
<evidence type="ECO:0000259" key="1">
    <source>
        <dbReference type="PROSITE" id="PS50821"/>
    </source>
</evidence>
<dbReference type="PROSITE" id="PS50822">
    <property type="entry name" value="PIWI"/>
    <property type="match status" value="1"/>
</dbReference>
<dbReference type="PROSITE" id="PS50821">
    <property type="entry name" value="PAZ"/>
    <property type="match status" value="1"/>
</dbReference>
<dbReference type="InterPro" id="IPR032472">
    <property type="entry name" value="ArgoL2"/>
</dbReference>
<dbReference type="CDD" id="cd02846">
    <property type="entry name" value="PAZ_argonaute_like"/>
    <property type="match status" value="1"/>
</dbReference>
<proteinExistence type="predicted"/>
<dbReference type="Pfam" id="PF02171">
    <property type="entry name" value="Piwi"/>
    <property type="match status" value="1"/>
</dbReference>
<dbReference type="Pfam" id="PF16487">
    <property type="entry name" value="ArgoMid"/>
    <property type="match status" value="1"/>
</dbReference>
<dbReference type="SUPFAM" id="SSF53098">
    <property type="entry name" value="Ribonuclease H-like"/>
    <property type="match status" value="1"/>
</dbReference>
<dbReference type="SUPFAM" id="SSF101690">
    <property type="entry name" value="PAZ domain"/>
    <property type="match status" value="1"/>
</dbReference>
<accession>A0A9N9BPA7</accession>